<protein>
    <submittedName>
        <fullName evidence="2">Uncharacterized protein</fullName>
    </submittedName>
</protein>
<dbReference type="AlphaFoldDB" id="A0A0E9WUX6"/>
<sequence>MKYVPELNIEIIFFSYLFLFLLDLKQIDIPFNCFFPSLNLIYIISKRGSFWAPVQTNFCYGGGNSQYG</sequence>
<keyword evidence="1" id="KW-1133">Transmembrane helix</keyword>
<evidence type="ECO:0000313" key="2">
    <source>
        <dbReference type="EMBL" id="JAH94036.1"/>
    </source>
</evidence>
<keyword evidence="1" id="KW-0812">Transmembrane</keyword>
<organism evidence="2">
    <name type="scientific">Anguilla anguilla</name>
    <name type="common">European freshwater eel</name>
    <name type="synonym">Muraena anguilla</name>
    <dbReference type="NCBI Taxonomy" id="7936"/>
    <lineage>
        <taxon>Eukaryota</taxon>
        <taxon>Metazoa</taxon>
        <taxon>Chordata</taxon>
        <taxon>Craniata</taxon>
        <taxon>Vertebrata</taxon>
        <taxon>Euteleostomi</taxon>
        <taxon>Actinopterygii</taxon>
        <taxon>Neopterygii</taxon>
        <taxon>Teleostei</taxon>
        <taxon>Anguilliformes</taxon>
        <taxon>Anguillidae</taxon>
        <taxon>Anguilla</taxon>
    </lineage>
</organism>
<reference evidence="2" key="1">
    <citation type="submission" date="2014-11" db="EMBL/GenBank/DDBJ databases">
        <authorList>
            <person name="Amaro Gonzalez C."/>
        </authorList>
    </citation>
    <scope>NUCLEOTIDE SEQUENCE</scope>
</reference>
<accession>A0A0E9WUX6</accession>
<dbReference type="EMBL" id="GBXM01014541">
    <property type="protein sequence ID" value="JAH94036.1"/>
    <property type="molecule type" value="Transcribed_RNA"/>
</dbReference>
<keyword evidence="1" id="KW-0472">Membrane</keyword>
<feature type="transmembrane region" description="Helical" evidence="1">
    <location>
        <begin position="7"/>
        <end position="24"/>
    </location>
</feature>
<proteinExistence type="predicted"/>
<reference evidence="2" key="2">
    <citation type="journal article" date="2015" name="Fish Shellfish Immunol.">
        <title>Early steps in the European eel (Anguilla anguilla)-Vibrio vulnificus interaction in the gills: Role of the RtxA13 toxin.</title>
        <authorList>
            <person name="Callol A."/>
            <person name="Pajuelo D."/>
            <person name="Ebbesson L."/>
            <person name="Teles M."/>
            <person name="MacKenzie S."/>
            <person name="Amaro C."/>
        </authorList>
    </citation>
    <scope>NUCLEOTIDE SEQUENCE</scope>
</reference>
<evidence type="ECO:0000256" key="1">
    <source>
        <dbReference type="SAM" id="Phobius"/>
    </source>
</evidence>
<name>A0A0E9WUX6_ANGAN</name>